<keyword evidence="1" id="KW-0285">Flavoprotein</keyword>
<dbReference type="NCBIfam" id="TIGR03860">
    <property type="entry name" value="FMN_nitrolo"/>
    <property type="match status" value="1"/>
</dbReference>
<dbReference type="Pfam" id="PF00296">
    <property type="entry name" value="Bac_luciferase"/>
    <property type="match status" value="1"/>
</dbReference>
<dbReference type="PIRSF" id="PIRSF000337">
    <property type="entry name" value="NTA_MOA"/>
    <property type="match status" value="1"/>
</dbReference>
<evidence type="ECO:0000256" key="3">
    <source>
        <dbReference type="ARBA" id="ARBA00023002"/>
    </source>
</evidence>
<keyword evidence="4 7" id="KW-0503">Monooxygenase</keyword>
<dbReference type="InterPro" id="IPR016215">
    <property type="entry name" value="NTA_MOA"/>
</dbReference>
<dbReference type="PANTHER" id="PTHR30011">
    <property type="entry name" value="ALKANESULFONATE MONOOXYGENASE-RELATED"/>
    <property type="match status" value="1"/>
</dbReference>
<organism evidence="7 8">
    <name type="scientific">Labrys wisconsinensis</name>
    <dbReference type="NCBI Taxonomy" id="425677"/>
    <lineage>
        <taxon>Bacteria</taxon>
        <taxon>Pseudomonadati</taxon>
        <taxon>Pseudomonadota</taxon>
        <taxon>Alphaproteobacteria</taxon>
        <taxon>Hyphomicrobiales</taxon>
        <taxon>Xanthobacteraceae</taxon>
        <taxon>Labrys</taxon>
    </lineage>
</organism>
<dbReference type="GO" id="GO:0004497">
    <property type="term" value="F:monooxygenase activity"/>
    <property type="evidence" value="ECO:0007669"/>
    <property type="project" value="UniProtKB-KW"/>
</dbReference>
<keyword evidence="3" id="KW-0560">Oxidoreductase</keyword>
<evidence type="ECO:0000256" key="5">
    <source>
        <dbReference type="ARBA" id="ARBA00033748"/>
    </source>
</evidence>
<dbReference type="PANTHER" id="PTHR30011:SF16">
    <property type="entry name" value="C2H2 FINGER DOMAIN TRANSCRIPTION FACTOR (EUROFUNG)-RELATED"/>
    <property type="match status" value="1"/>
</dbReference>
<evidence type="ECO:0000256" key="2">
    <source>
        <dbReference type="ARBA" id="ARBA00022643"/>
    </source>
</evidence>
<dbReference type="EMBL" id="JAUSVX010000009">
    <property type="protein sequence ID" value="MDQ0471446.1"/>
    <property type="molecule type" value="Genomic_DNA"/>
</dbReference>
<gene>
    <name evidence="7" type="ORF">QO011_004471</name>
</gene>
<keyword evidence="8" id="KW-1185">Reference proteome</keyword>
<keyword evidence="2" id="KW-0288">FMN</keyword>
<dbReference type="Gene3D" id="3.20.20.30">
    <property type="entry name" value="Luciferase-like domain"/>
    <property type="match status" value="1"/>
</dbReference>
<sequence length="437" mass="48401">MATNRFHLAWFMNFTPDEWREPFGQGGLPWDGRFYVEMAQTLERACFDYIMIEDKLMVPETYGGSRDFGLKSAMMVPKHDPAPLATAMGMATSRLGVVATMSTLAYPPFMLARLSSTIDSLTGGRFGWNIVTSAEDLAAQNFGLDKLPLRELRYEMADEYMEVVRKLFGSWDADAVVLDRERGLYADPAKVRTIDHEGRFYKVRGPLNTVPSPQGRPVFVQAGASPRGRDFAARHADSIISVANGAEGMKAFRDDIRARAVAQGRDPDEIKVLFCITPTLGETEEEARAKYQRTISADHFATDILSSISAITEIDFAQFDLDEPLPHKLTTNGESGSLDKFQQWGSGKTLRELAADGGGGLVSSLELIGTPDQVAERMGEAMEQVGGDGFLITTPVLRVSRRYIVEVADGLVPALQRRGLTRTAYAHTMLRDHLREF</sequence>
<comment type="caution">
    <text evidence="7">The sequence shown here is derived from an EMBL/GenBank/DDBJ whole genome shotgun (WGS) entry which is preliminary data.</text>
</comment>
<dbReference type="RefSeq" id="WP_307276611.1">
    <property type="nucleotide sequence ID" value="NZ_JAUSVX010000009.1"/>
</dbReference>
<dbReference type="Proteomes" id="UP001242480">
    <property type="component" value="Unassembled WGS sequence"/>
</dbReference>
<dbReference type="SUPFAM" id="SSF51679">
    <property type="entry name" value="Bacterial luciferase-like"/>
    <property type="match status" value="1"/>
</dbReference>
<evidence type="ECO:0000313" key="8">
    <source>
        <dbReference type="Proteomes" id="UP001242480"/>
    </source>
</evidence>
<evidence type="ECO:0000256" key="1">
    <source>
        <dbReference type="ARBA" id="ARBA00022630"/>
    </source>
</evidence>
<reference evidence="7 8" key="1">
    <citation type="submission" date="2023-07" db="EMBL/GenBank/DDBJ databases">
        <title>Genomic Encyclopedia of Type Strains, Phase IV (KMG-IV): sequencing the most valuable type-strain genomes for metagenomic binning, comparative biology and taxonomic classification.</title>
        <authorList>
            <person name="Goeker M."/>
        </authorList>
    </citation>
    <scope>NUCLEOTIDE SEQUENCE [LARGE SCALE GENOMIC DNA]</scope>
    <source>
        <strain evidence="7 8">DSM 19619</strain>
    </source>
</reference>
<dbReference type="InterPro" id="IPR011251">
    <property type="entry name" value="Luciferase-like_dom"/>
</dbReference>
<feature type="domain" description="Luciferase-like" evidence="6">
    <location>
        <begin position="33"/>
        <end position="388"/>
    </location>
</feature>
<dbReference type="InterPro" id="IPR036661">
    <property type="entry name" value="Luciferase-like_sf"/>
</dbReference>
<accession>A0ABU0JB00</accession>
<comment type="similarity">
    <text evidence="5">Belongs to the NtaA/SnaA/DszA monooxygenase family.</text>
</comment>
<name>A0ABU0JB00_9HYPH</name>
<proteinExistence type="inferred from homology"/>
<evidence type="ECO:0000259" key="6">
    <source>
        <dbReference type="Pfam" id="PF00296"/>
    </source>
</evidence>
<protein>
    <submittedName>
        <fullName evidence="7">FMN-dependent oxidoreductase (Nitrilotriacetate monooxygenase family)</fullName>
    </submittedName>
</protein>
<evidence type="ECO:0000256" key="4">
    <source>
        <dbReference type="ARBA" id="ARBA00023033"/>
    </source>
</evidence>
<dbReference type="InterPro" id="IPR051260">
    <property type="entry name" value="Diverse_substr_monoxygenases"/>
</dbReference>
<evidence type="ECO:0000313" key="7">
    <source>
        <dbReference type="EMBL" id="MDQ0471446.1"/>
    </source>
</evidence>